<dbReference type="GO" id="GO:0042802">
    <property type="term" value="F:identical protein binding"/>
    <property type="evidence" value="ECO:0007669"/>
    <property type="project" value="TreeGrafter"/>
</dbReference>
<keyword evidence="2 4" id="KW-0378">Hydrolase</keyword>
<protein>
    <recommendedName>
        <fullName evidence="4">Glucosamine-6-phosphate deaminase</fullName>
        <ecNumber evidence="4">3.5.99.6</ecNumber>
    </recommendedName>
    <alternativeName>
        <fullName evidence="4">GlcN6P deaminase</fullName>
        <shortName evidence="4">GNPDA</shortName>
    </alternativeName>
    <alternativeName>
        <fullName evidence="4">Glucosamine-6-phosphate isomerase</fullName>
    </alternativeName>
</protein>
<dbReference type="EC" id="3.5.99.6" evidence="4"/>
<dbReference type="STRING" id="258723.GCA_900169305_02009"/>
<comment type="pathway">
    <text evidence="4">Amino-sugar metabolism; N-acetylneuraminate degradation; D-fructose 6-phosphate from N-acetylneuraminate: step 5/5.</text>
</comment>
<keyword evidence="7" id="KW-1185">Reference proteome</keyword>
<feature type="active site" description="Proton acceptor; for ring-opening step" evidence="4">
    <location>
        <position position="140"/>
    </location>
</feature>
<dbReference type="CDD" id="cd01399">
    <property type="entry name" value="GlcN6P_deaminase"/>
    <property type="match status" value="1"/>
</dbReference>
<dbReference type="GO" id="GO:0006046">
    <property type="term" value="P:N-acetylglucosamine catabolic process"/>
    <property type="evidence" value="ECO:0007669"/>
    <property type="project" value="UniProtKB-UniRule"/>
</dbReference>
<dbReference type="GO" id="GO:0019262">
    <property type="term" value="P:N-acetylneuraminate catabolic process"/>
    <property type="evidence" value="ECO:0007669"/>
    <property type="project" value="UniProtKB-UniRule"/>
</dbReference>
<dbReference type="SUPFAM" id="SSF100950">
    <property type="entry name" value="NagB/RpiA/CoA transferase-like"/>
    <property type="match status" value="1"/>
</dbReference>
<evidence type="ECO:0000313" key="6">
    <source>
        <dbReference type="EMBL" id="SFK12436.1"/>
    </source>
</evidence>
<dbReference type="Pfam" id="PF01182">
    <property type="entry name" value="Glucosamine_iso"/>
    <property type="match status" value="1"/>
</dbReference>
<sequence length="243" mass="27042">MIDKTIKNNSKMNVIITKDKVEGGKKAFELVEKAIHSDAAVLGLATGSTPETLYKEMRASNTDYSNLISINLDEYKGLPADHPQSYHTFMQENLFKDKPFKKSFIPDGLGDEDEEVKRYNKIIEEYPIDLQILGIGTNAHIGFNEPGTSFLQETHVEKLTEATINANKRYFESEEDVPKYAFSMGIKSILSAKKILLMAFGESKAEAVHDMLNGPITEQVPASILQTHDDVTVIIDEAAASKL</sequence>
<dbReference type="GO" id="GO:0005975">
    <property type="term" value="P:carbohydrate metabolic process"/>
    <property type="evidence" value="ECO:0007669"/>
    <property type="project" value="InterPro"/>
</dbReference>
<dbReference type="GO" id="GO:0006043">
    <property type="term" value="P:glucosamine catabolic process"/>
    <property type="evidence" value="ECO:0007669"/>
    <property type="project" value="TreeGrafter"/>
</dbReference>
<evidence type="ECO:0000256" key="4">
    <source>
        <dbReference type="HAMAP-Rule" id="MF_01241"/>
    </source>
</evidence>
<dbReference type="UniPathway" id="UPA00629">
    <property type="reaction ID" value="UER00684"/>
</dbReference>
<dbReference type="PANTHER" id="PTHR11280:SF5">
    <property type="entry name" value="GLUCOSAMINE-6-PHOSPHATE ISOMERASE"/>
    <property type="match status" value="1"/>
</dbReference>
<dbReference type="Proteomes" id="UP000199589">
    <property type="component" value="Unassembled WGS sequence"/>
</dbReference>
<comment type="caution">
    <text evidence="4">Lacks conserved residue(s) required for the propagation of feature annotation.</text>
</comment>
<reference evidence="7" key="1">
    <citation type="submission" date="2016-10" db="EMBL/GenBank/DDBJ databases">
        <authorList>
            <person name="Varghese N."/>
            <person name="Submissions S."/>
        </authorList>
    </citation>
    <scope>NUCLEOTIDE SEQUENCE [LARGE SCALE GENOMIC DNA]</scope>
    <source>
        <strain evidence="7">DSM 16108</strain>
    </source>
</reference>
<feature type="active site" description="For ring-opening step" evidence="4">
    <location>
        <position position="145"/>
    </location>
</feature>
<gene>
    <name evidence="4" type="primary">nagB</name>
    <name evidence="6" type="ORF">SAMN04488569_10119</name>
</gene>
<evidence type="ECO:0000313" key="7">
    <source>
        <dbReference type="Proteomes" id="UP000199589"/>
    </source>
</evidence>
<dbReference type="InterPro" id="IPR006148">
    <property type="entry name" value="Glc/Gal-6P_isomerase"/>
</dbReference>
<dbReference type="FunFam" id="3.40.50.1360:FF:000003">
    <property type="entry name" value="Glucosamine-6-phosphate deaminase"/>
    <property type="match status" value="1"/>
</dbReference>
<comment type="similarity">
    <text evidence="4">Belongs to the glucosamine/galactosamine-6-phosphate isomerase family. NagB subfamily.</text>
</comment>
<dbReference type="HAMAP" id="MF_01241">
    <property type="entry name" value="GlcN6P_deamin"/>
    <property type="match status" value="1"/>
</dbReference>
<feature type="domain" description="Glucosamine/galactosamine-6-phosphate isomerase" evidence="5">
    <location>
        <begin position="29"/>
        <end position="231"/>
    </location>
</feature>
<dbReference type="AlphaFoldDB" id="A0A1I3X0S1"/>
<dbReference type="EMBL" id="FOSJ01000011">
    <property type="protein sequence ID" value="SFK12436.1"/>
    <property type="molecule type" value="Genomic_DNA"/>
</dbReference>
<feature type="active site" description="Proton acceptor; for enolization step" evidence="4">
    <location>
        <position position="73"/>
    </location>
</feature>
<evidence type="ECO:0000256" key="3">
    <source>
        <dbReference type="ARBA" id="ARBA00023277"/>
    </source>
</evidence>
<comment type="function">
    <text evidence="4">Catalyzes the reversible isomerization-deamination of glucosamine 6-phosphate (GlcN6P) to form fructose 6-phosphate (Fru6P) and ammonium ion.</text>
</comment>
<dbReference type="Gene3D" id="3.40.50.1360">
    <property type="match status" value="1"/>
</dbReference>
<dbReference type="NCBIfam" id="TIGR00502">
    <property type="entry name" value="nagB"/>
    <property type="match status" value="1"/>
</dbReference>
<organism evidence="6 7">
    <name type="scientific">Marinilactibacillus piezotolerans</name>
    <dbReference type="NCBI Taxonomy" id="258723"/>
    <lineage>
        <taxon>Bacteria</taxon>
        <taxon>Bacillati</taxon>
        <taxon>Bacillota</taxon>
        <taxon>Bacilli</taxon>
        <taxon>Lactobacillales</taxon>
        <taxon>Carnobacteriaceae</taxon>
        <taxon>Marinilactibacillus</taxon>
    </lineage>
</organism>
<feature type="active site" description="For ring-opening step" evidence="4">
    <location>
        <position position="138"/>
    </location>
</feature>
<evidence type="ECO:0000259" key="5">
    <source>
        <dbReference type="Pfam" id="PF01182"/>
    </source>
</evidence>
<dbReference type="InterPro" id="IPR037171">
    <property type="entry name" value="NagB/RpiA_transferase-like"/>
</dbReference>
<dbReference type="PANTHER" id="PTHR11280">
    <property type="entry name" value="GLUCOSAMINE-6-PHOSPHATE ISOMERASE"/>
    <property type="match status" value="1"/>
</dbReference>
<keyword evidence="3 4" id="KW-0119">Carbohydrate metabolism</keyword>
<dbReference type="GO" id="GO:0005737">
    <property type="term" value="C:cytoplasm"/>
    <property type="evidence" value="ECO:0007669"/>
    <property type="project" value="TreeGrafter"/>
</dbReference>
<accession>A0A1I3X0S1</accession>
<evidence type="ECO:0000256" key="2">
    <source>
        <dbReference type="ARBA" id="ARBA00022801"/>
    </source>
</evidence>
<proteinExistence type="inferred from homology"/>
<evidence type="ECO:0000256" key="1">
    <source>
        <dbReference type="ARBA" id="ARBA00000644"/>
    </source>
</evidence>
<dbReference type="GO" id="GO:0004342">
    <property type="term" value="F:glucosamine-6-phosphate deaminase activity"/>
    <property type="evidence" value="ECO:0007669"/>
    <property type="project" value="UniProtKB-UniRule"/>
</dbReference>
<name>A0A1I3X0S1_9LACT</name>
<dbReference type="InterPro" id="IPR004547">
    <property type="entry name" value="Glucosamine6P_isomerase"/>
</dbReference>
<comment type="catalytic activity">
    <reaction evidence="1 4">
        <text>alpha-D-glucosamine 6-phosphate + H2O = beta-D-fructose 6-phosphate + NH4(+)</text>
        <dbReference type="Rhea" id="RHEA:12172"/>
        <dbReference type="ChEBI" id="CHEBI:15377"/>
        <dbReference type="ChEBI" id="CHEBI:28938"/>
        <dbReference type="ChEBI" id="CHEBI:57634"/>
        <dbReference type="ChEBI" id="CHEBI:75989"/>
        <dbReference type="EC" id="3.5.99.6"/>
    </reaction>
</comment>